<protein>
    <submittedName>
        <fullName evidence="2">Uncharacterized protein</fullName>
    </submittedName>
</protein>
<organism evidence="2 3">
    <name type="scientific">Strongylocentrotus purpuratus</name>
    <name type="common">Purple sea urchin</name>
    <dbReference type="NCBI Taxonomy" id="7668"/>
    <lineage>
        <taxon>Eukaryota</taxon>
        <taxon>Metazoa</taxon>
        <taxon>Echinodermata</taxon>
        <taxon>Eleutherozoa</taxon>
        <taxon>Echinozoa</taxon>
        <taxon>Echinoidea</taxon>
        <taxon>Euechinoidea</taxon>
        <taxon>Echinacea</taxon>
        <taxon>Camarodonta</taxon>
        <taxon>Echinidea</taxon>
        <taxon>Strongylocentrotidae</taxon>
        <taxon>Strongylocentrotus</taxon>
    </lineage>
</organism>
<dbReference type="AlphaFoldDB" id="A0A7M7PVD7"/>
<feature type="compositionally biased region" description="Basic and acidic residues" evidence="1">
    <location>
        <begin position="137"/>
        <end position="146"/>
    </location>
</feature>
<feature type="compositionally biased region" description="Polar residues" evidence="1">
    <location>
        <begin position="172"/>
        <end position="200"/>
    </location>
</feature>
<dbReference type="GeneID" id="115929878"/>
<feature type="compositionally biased region" description="Basic and acidic residues" evidence="1">
    <location>
        <begin position="212"/>
        <end position="236"/>
    </location>
</feature>
<dbReference type="RefSeq" id="XP_030855837.1">
    <property type="nucleotide sequence ID" value="XM_030999977.1"/>
</dbReference>
<evidence type="ECO:0000313" key="3">
    <source>
        <dbReference type="Proteomes" id="UP000007110"/>
    </source>
</evidence>
<dbReference type="InParanoid" id="A0A7M7PVD7"/>
<sequence length="460" mass="51663">MGSKMNEMSPRHFPAQPNQFELQYRPNVISHLPPLSAHQPAFSEKPKIVQPGAFTRAAPTKEVKHSRRVSDAIANNYTPTARNLTSSYIYEILRRHDRPQIRNGRRSPSPNHRGPSPSHRMPSPQHSRSHHIQSASLDRHSSDKSNSRGTPSPRKSPRSSHQSYAEYKKSRSQTSLNNNGSTPLPTVQKSPSNGPSTNRSRLPPIITPPASPRDHSDSAVNGHDRTRPFSSREGRPTRGTSSSGSDPMVPDSGNGSLNAIHLSPTPVNDVPTLNLRSVTYASSDSSLDGLDLPPCMREYDLEMEAVMSVQFPGYTYSTHGLSRPPTPDQKDVVRYYGLIEGSIEDSSVAPLDKQWIKEMYNFLPARLKTEPLKKCMKEVTEEARSVYTESIKKGIMDYILQDPVEQERLGVPMPTKHSNSAGREWYPWSDAVDDARDFMENYLYITHPIMTTILYKWETQ</sequence>
<proteinExistence type="predicted"/>
<name>A0A7M7PVD7_STRPU</name>
<dbReference type="OMA" id="KEMESDY"/>
<evidence type="ECO:0000313" key="2">
    <source>
        <dbReference type="EnsemblMetazoa" id="XP_030855837"/>
    </source>
</evidence>
<feature type="region of interest" description="Disordered" evidence="1">
    <location>
        <begin position="96"/>
        <end position="271"/>
    </location>
</feature>
<dbReference type="KEGG" id="spu:115929878"/>
<dbReference type="EnsemblMetazoa" id="XM_030999977">
    <property type="protein sequence ID" value="XP_030855837"/>
    <property type="gene ID" value="LOC115929878"/>
</dbReference>
<keyword evidence="3" id="KW-1185">Reference proteome</keyword>
<reference evidence="2" key="2">
    <citation type="submission" date="2021-01" db="UniProtKB">
        <authorList>
            <consortium name="EnsemblMetazoa"/>
        </authorList>
    </citation>
    <scope>IDENTIFICATION</scope>
</reference>
<evidence type="ECO:0000256" key="1">
    <source>
        <dbReference type="SAM" id="MobiDB-lite"/>
    </source>
</evidence>
<dbReference type="OrthoDB" id="5593012at2759"/>
<accession>A0A7M7PVD7</accession>
<reference evidence="3" key="1">
    <citation type="submission" date="2015-02" db="EMBL/GenBank/DDBJ databases">
        <title>Genome sequencing for Strongylocentrotus purpuratus.</title>
        <authorList>
            <person name="Murali S."/>
            <person name="Liu Y."/>
            <person name="Vee V."/>
            <person name="English A."/>
            <person name="Wang M."/>
            <person name="Skinner E."/>
            <person name="Han Y."/>
            <person name="Muzny D.M."/>
            <person name="Worley K.C."/>
            <person name="Gibbs R.A."/>
        </authorList>
    </citation>
    <scope>NUCLEOTIDE SEQUENCE</scope>
</reference>
<dbReference type="Proteomes" id="UP000007110">
    <property type="component" value="Unassembled WGS sequence"/>
</dbReference>